<protein>
    <submittedName>
        <fullName evidence="1">Uncharacterized protein</fullName>
    </submittedName>
</protein>
<dbReference type="AlphaFoldDB" id="A0AB38VUF2"/>
<name>A0AB38VUF2_9CORY</name>
<evidence type="ECO:0000313" key="1">
    <source>
        <dbReference type="EMBL" id="VEH05208.1"/>
    </source>
</evidence>
<reference evidence="1 2" key="1">
    <citation type="submission" date="2018-12" db="EMBL/GenBank/DDBJ databases">
        <authorList>
            <consortium name="Pathogen Informatics"/>
        </authorList>
    </citation>
    <scope>NUCLEOTIDE SEQUENCE [LARGE SCALE GENOMIC DNA]</scope>
    <source>
        <strain evidence="1 2">NCTC949</strain>
    </source>
</reference>
<evidence type="ECO:0000313" key="2">
    <source>
        <dbReference type="Proteomes" id="UP000271380"/>
    </source>
</evidence>
<gene>
    <name evidence="1" type="ORF">NCTC949_00485</name>
</gene>
<proteinExistence type="predicted"/>
<sequence length="174" mass="19680">MQSMDAHNLQEATDLLFTTLISESLSGKNRADVRKIKSFIRREYEQHPFLEKATIFDADVHVAHRELDLNLVVIDANKVIELNQAFNFQAATPSNTRALIDSWTLKVDKLQQEEGQLTQGEKRIPVPQDLTIVAVTTPPNSNEQKRTSINSKTFAMTSTSQCSVKRKFHNTPNS</sequence>
<organism evidence="1 2">
    <name type="scientific">Corynebacterium kutscheri</name>
    <dbReference type="NCBI Taxonomy" id="35755"/>
    <lineage>
        <taxon>Bacteria</taxon>
        <taxon>Bacillati</taxon>
        <taxon>Actinomycetota</taxon>
        <taxon>Actinomycetes</taxon>
        <taxon>Mycobacteriales</taxon>
        <taxon>Corynebacteriaceae</taxon>
        <taxon>Corynebacterium</taxon>
    </lineage>
</organism>
<dbReference type="EMBL" id="LR134377">
    <property type="protein sequence ID" value="VEH05208.1"/>
    <property type="molecule type" value="Genomic_DNA"/>
</dbReference>
<dbReference type="RefSeq" id="WP_046438505.1">
    <property type="nucleotide sequence ID" value="NZ_CP011312.1"/>
</dbReference>
<dbReference type="Proteomes" id="UP000271380">
    <property type="component" value="Chromosome"/>
</dbReference>
<accession>A0AB38VUF2</accession>